<name>A0A7S1TCI8_9RHOD</name>
<reference evidence="1" key="1">
    <citation type="submission" date="2021-01" db="EMBL/GenBank/DDBJ databases">
        <authorList>
            <person name="Corre E."/>
            <person name="Pelletier E."/>
            <person name="Niang G."/>
            <person name="Scheremetjew M."/>
            <person name="Finn R."/>
            <person name="Kale V."/>
            <person name="Holt S."/>
            <person name="Cochrane G."/>
            <person name="Meng A."/>
            <person name="Brown T."/>
            <person name="Cohen L."/>
        </authorList>
    </citation>
    <scope>NUCLEOTIDE SEQUENCE</scope>
    <source>
        <strain evidence="1">SAG 36.94</strain>
    </source>
</reference>
<dbReference type="AlphaFoldDB" id="A0A7S1TCI8"/>
<gene>
    <name evidence="1" type="ORF">CCAE0312_LOCUS4654</name>
</gene>
<proteinExistence type="predicted"/>
<accession>A0A7S1TCI8</accession>
<dbReference type="EMBL" id="HBGH01008496">
    <property type="protein sequence ID" value="CAD9232571.1"/>
    <property type="molecule type" value="Transcribed_RNA"/>
</dbReference>
<protein>
    <submittedName>
        <fullName evidence="1">Uncharacterized protein</fullName>
    </submittedName>
</protein>
<organism evidence="1">
    <name type="scientific">Compsopogon caeruleus</name>
    <dbReference type="NCBI Taxonomy" id="31354"/>
    <lineage>
        <taxon>Eukaryota</taxon>
        <taxon>Rhodophyta</taxon>
        <taxon>Compsopogonophyceae</taxon>
        <taxon>Compsopogonales</taxon>
        <taxon>Compsopogonaceae</taxon>
        <taxon>Compsopogon</taxon>
    </lineage>
</organism>
<evidence type="ECO:0000313" key="1">
    <source>
        <dbReference type="EMBL" id="CAD9232571.1"/>
    </source>
</evidence>
<sequence>MIFMYGVTVLTETGSCKAPEVQTLRKTKPYFIARASRNGEETIYRQDRSLAHLAGGLELSRFPRERYGSEMVRVLYLVRIDQFKRMEAGIARFCFCFFCRLRPQVWTLFVIPRVFGLRKCR</sequence>